<dbReference type="EMBL" id="AVBG01000011">
    <property type="protein sequence ID" value="KGP90627.1"/>
    <property type="molecule type" value="Genomic_DNA"/>
</dbReference>
<dbReference type="PROSITE" id="PS50850">
    <property type="entry name" value="MFS"/>
    <property type="match status" value="1"/>
</dbReference>
<name>A0A0A2UQP5_9BACI</name>
<dbReference type="GO" id="GO:0022857">
    <property type="term" value="F:transmembrane transporter activity"/>
    <property type="evidence" value="ECO:0007669"/>
    <property type="project" value="InterPro"/>
</dbReference>
<reference evidence="9 10" key="1">
    <citation type="submission" date="2013-08" db="EMBL/GenBank/DDBJ databases">
        <title>Genome of Pontibacillus chungwhensis.</title>
        <authorList>
            <person name="Wang Q."/>
            <person name="Wang G."/>
        </authorList>
    </citation>
    <scope>NUCLEOTIDE SEQUENCE [LARGE SCALE GENOMIC DNA]</scope>
    <source>
        <strain evidence="9 10">BH030062</strain>
    </source>
</reference>
<evidence type="ECO:0000256" key="2">
    <source>
        <dbReference type="ARBA" id="ARBA00022448"/>
    </source>
</evidence>
<dbReference type="PRINTS" id="PR01988">
    <property type="entry name" value="EXPORTERBACE"/>
</dbReference>
<comment type="caution">
    <text evidence="9">The sequence shown here is derived from an EMBL/GenBank/DDBJ whole genome shotgun (WGS) entry which is preliminary data.</text>
</comment>
<evidence type="ECO:0000256" key="1">
    <source>
        <dbReference type="ARBA" id="ARBA00004651"/>
    </source>
</evidence>
<feature type="transmembrane region" description="Helical" evidence="7">
    <location>
        <begin position="162"/>
        <end position="183"/>
    </location>
</feature>
<keyword evidence="4 7" id="KW-0812">Transmembrane</keyword>
<feature type="transmembrane region" description="Helical" evidence="7">
    <location>
        <begin position="7"/>
        <end position="33"/>
    </location>
</feature>
<evidence type="ECO:0000256" key="6">
    <source>
        <dbReference type="ARBA" id="ARBA00023136"/>
    </source>
</evidence>
<evidence type="ECO:0000256" key="3">
    <source>
        <dbReference type="ARBA" id="ARBA00022475"/>
    </source>
</evidence>
<dbReference type="InterPro" id="IPR022324">
    <property type="entry name" value="Bacilysin_exporter_BacE_put"/>
</dbReference>
<keyword evidence="2" id="KW-0813">Transport</keyword>
<proteinExistence type="predicted"/>
<evidence type="ECO:0000313" key="9">
    <source>
        <dbReference type="EMBL" id="KGP90627.1"/>
    </source>
</evidence>
<dbReference type="Pfam" id="PF07690">
    <property type="entry name" value="MFS_1"/>
    <property type="match status" value="2"/>
</dbReference>
<dbReference type="PANTHER" id="PTHR43266:SF2">
    <property type="entry name" value="MAJOR FACILITATOR SUPERFAMILY (MFS) PROFILE DOMAIN-CONTAINING PROTEIN"/>
    <property type="match status" value="1"/>
</dbReference>
<feature type="transmembrane region" description="Helical" evidence="7">
    <location>
        <begin position="204"/>
        <end position="231"/>
    </location>
</feature>
<feature type="transmembrane region" description="Helical" evidence="7">
    <location>
        <begin position="372"/>
        <end position="391"/>
    </location>
</feature>
<sequence length="405" mass="44181">MSTWKNPILLLSGVGISYLGNWIYLIAINLMILDLTGSAAAVAGLYVLKPIAVLLMNVWSGSVVDRVNERKIMVFVDIIRGALVLCIPFLSSLWGIYSLILLINMIGAFFGPASSVYITKLIPQTKRKRFNSFLSMTNSGAFLIGPGLAGVLIMMVGTELCIVINAITFLVCAFLIFLLPDVGDQSGKVREPMRWKGIVNDWKILRAFAGRAPFFITIYLLFQGAMIMGFALDSQEVTYIKQHLNLSDQNYGLIVSVTAVGSLTGGSVAAIFANKLSTRLYLAGGILLSSIGYVLFYSSFNMLTATAAFIFLGFFMAFANAGYATYFQSTVPVDLMGRFGSVANMIQGLIQILLTTLLGLFAQWFTLQVVSLIFAGVGTVLALLLLFKVFVPTEHNDFSNHHVSL</sequence>
<gene>
    <name evidence="9" type="ORF">N780_04415</name>
</gene>
<feature type="transmembrane region" description="Helical" evidence="7">
    <location>
        <begin position="72"/>
        <end position="90"/>
    </location>
</feature>
<feature type="transmembrane region" description="Helical" evidence="7">
    <location>
        <begin position="280"/>
        <end position="300"/>
    </location>
</feature>
<dbReference type="RefSeq" id="WP_036785402.1">
    <property type="nucleotide sequence ID" value="NZ_AVBG01000011.1"/>
</dbReference>
<keyword evidence="10" id="KW-1185">Reference proteome</keyword>
<dbReference type="Proteomes" id="UP000030153">
    <property type="component" value="Unassembled WGS sequence"/>
</dbReference>
<keyword evidence="5 7" id="KW-1133">Transmembrane helix</keyword>
<organism evidence="9 10">
    <name type="scientific">Pontibacillus chungwhensis BH030062</name>
    <dbReference type="NCBI Taxonomy" id="1385513"/>
    <lineage>
        <taxon>Bacteria</taxon>
        <taxon>Bacillati</taxon>
        <taxon>Bacillota</taxon>
        <taxon>Bacilli</taxon>
        <taxon>Bacillales</taxon>
        <taxon>Bacillaceae</taxon>
        <taxon>Pontibacillus</taxon>
    </lineage>
</organism>
<dbReference type="SUPFAM" id="SSF103473">
    <property type="entry name" value="MFS general substrate transporter"/>
    <property type="match status" value="1"/>
</dbReference>
<dbReference type="eggNOG" id="COG2814">
    <property type="taxonomic scope" value="Bacteria"/>
</dbReference>
<accession>A0A0A2UQP5</accession>
<feature type="transmembrane region" description="Helical" evidence="7">
    <location>
        <begin position="306"/>
        <end position="327"/>
    </location>
</feature>
<dbReference type="PANTHER" id="PTHR43266">
    <property type="entry name" value="MACROLIDE-EFFLUX PROTEIN"/>
    <property type="match status" value="1"/>
</dbReference>
<dbReference type="InterPro" id="IPR020846">
    <property type="entry name" value="MFS_dom"/>
</dbReference>
<protein>
    <submittedName>
        <fullName evidence="9">Permease</fullName>
    </submittedName>
</protein>
<dbReference type="CDD" id="cd06173">
    <property type="entry name" value="MFS_MefA_like"/>
    <property type="match status" value="1"/>
</dbReference>
<dbReference type="InterPro" id="IPR036259">
    <property type="entry name" value="MFS_trans_sf"/>
</dbReference>
<dbReference type="STRING" id="1385513.N780_04415"/>
<feature type="transmembrane region" description="Helical" evidence="7">
    <location>
        <begin position="96"/>
        <end position="118"/>
    </location>
</feature>
<evidence type="ECO:0000256" key="5">
    <source>
        <dbReference type="ARBA" id="ARBA00022989"/>
    </source>
</evidence>
<dbReference type="Gene3D" id="1.20.1250.20">
    <property type="entry name" value="MFS general substrate transporter like domains"/>
    <property type="match status" value="1"/>
</dbReference>
<feature type="transmembrane region" description="Helical" evidence="7">
    <location>
        <begin position="348"/>
        <end position="366"/>
    </location>
</feature>
<dbReference type="AlphaFoldDB" id="A0A0A2UQP5"/>
<keyword evidence="6 7" id="KW-0472">Membrane</keyword>
<evidence type="ECO:0000259" key="8">
    <source>
        <dbReference type="PROSITE" id="PS50850"/>
    </source>
</evidence>
<feature type="transmembrane region" description="Helical" evidence="7">
    <location>
        <begin position="251"/>
        <end position="273"/>
    </location>
</feature>
<evidence type="ECO:0000313" key="10">
    <source>
        <dbReference type="Proteomes" id="UP000030153"/>
    </source>
</evidence>
<comment type="subcellular location">
    <subcellularLocation>
        <location evidence="1">Cell membrane</location>
        <topology evidence="1">Multi-pass membrane protein</topology>
    </subcellularLocation>
</comment>
<evidence type="ECO:0000256" key="7">
    <source>
        <dbReference type="SAM" id="Phobius"/>
    </source>
</evidence>
<feature type="transmembrane region" description="Helical" evidence="7">
    <location>
        <begin position="130"/>
        <end position="156"/>
    </location>
</feature>
<dbReference type="OrthoDB" id="2156306at2"/>
<feature type="transmembrane region" description="Helical" evidence="7">
    <location>
        <begin position="39"/>
        <end position="60"/>
    </location>
</feature>
<feature type="domain" description="Major facilitator superfamily (MFS) profile" evidence="8">
    <location>
        <begin position="6"/>
        <end position="394"/>
    </location>
</feature>
<dbReference type="GO" id="GO:0005886">
    <property type="term" value="C:plasma membrane"/>
    <property type="evidence" value="ECO:0007669"/>
    <property type="project" value="UniProtKB-SubCell"/>
</dbReference>
<dbReference type="InterPro" id="IPR011701">
    <property type="entry name" value="MFS"/>
</dbReference>
<keyword evidence="3" id="KW-1003">Cell membrane</keyword>
<evidence type="ECO:0000256" key="4">
    <source>
        <dbReference type="ARBA" id="ARBA00022692"/>
    </source>
</evidence>